<protein>
    <submittedName>
        <fullName evidence="2">Uncharacterized protein</fullName>
    </submittedName>
</protein>
<evidence type="ECO:0000256" key="1">
    <source>
        <dbReference type="SAM" id="SignalP"/>
    </source>
</evidence>
<proteinExistence type="predicted"/>
<keyword evidence="1" id="KW-0732">Signal</keyword>
<organism evidence="2">
    <name type="scientific">Chromera velia CCMP2878</name>
    <dbReference type="NCBI Taxonomy" id="1169474"/>
    <lineage>
        <taxon>Eukaryota</taxon>
        <taxon>Sar</taxon>
        <taxon>Alveolata</taxon>
        <taxon>Colpodellida</taxon>
        <taxon>Chromeraceae</taxon>
        <taxon>Chromera</taxon>
    </lineage>
</organism>
<feature type="chain" id="PRO_5005191362" evidence="1">
    <location>
        <begin position="24"/>
        <end position="551"/>
    </location>
</feature>
<reference evidence="2" key="1">
    <citation type="submission" date="2014-11" db="EMBL/GenBank/DDBJ databases">
        <authorList>
            <person name="Otto D Thomas"/>
            <person name="Naeem Raeece"/>
        </authorList>
    </citation>
    <scope>NUCLEOTIDE SEQUENCE</scope>
</reference>
<name>A0A0G4H2X1_9ALVE</name>
<dbReference type="VEuPathDB" id="CryptoDB:Cvel_24483"/>
<dbReference type="AlphaFoldDB" id="A0A0G4H2X1"/>
<accession>A0A0G4H2X1</accession>
<evidence type="ECO:0000313" key="2">
    <source>
        <dbReference type="EMBL" id="CEM38038.1"/>
    </source>
</evidence>
<dbReference type="EMBL" id="CDMZ01001822">
    <property type="protein sequence ID" value="CEM38038.1"/>
    <property type="molecule type" value="Genomic_DNA"/>
</dbReference>
<feature type="signal peptide" evidence="1">
    <location>
        <begin position="1"/>
        <end position="23"/>
    </location>
</feature>
<gene>
    <name evidence="2" type="ORF">Cvel_24483</name>
</gene>
<sequence>MRVIRRGLSCALLLASLTPGAGAERDTVKAEVLADGKVFMQPTAQAAPAVQAPAVDSDASSMLQVLSSSKASKSSAAADEDALSDEELYEKYCNFDFNSTAPDEYFLEHLRGQRHVVDMSGSDNVKFRFCVKDFNLAPVMEQFDSGVPLKEAADKWQKDYLGNQAPKKAAQTDTGERIVRPASFMTIDCRKDNMLIMSAWWKRTDGGWEENTARLLGLGDANPDNPTDVDKKCAGQTSFCARPWHQILNVNQTKELESVRVSYICFPDNHDQMPLMSTALYGDQAGQKLKFSCPIQDACSLSWGSCAPEPMLTLYSANCGPESTQDLTGLSINTCRRAVKNDEAAGTATTEEAGSTPNECNLPISGYTPGDSVDVAGCRRRYSLGIFKCNMPMGTARVIQSVRSDFAQPKLLDRALPGFSQFVSTEIARCTFGKGNDAKLSSKDMDSPHRWCCLYGTLYTDMEPVACPAKVDGSGNPTNVADTTKMGERMLEQKGIEHGTEILGYFSKVGGNECPAALDLHEQLDDETLGCTATKTKVQQAPDLELPSDSV</sequence>